<dbReference type="STRING" id="644358.A0A0C4E5N6"/>
<dbReference type="OrthoDB" id="5362512at2759"/>
<gene>
    <name evidence="3" type="ORF">MAPG_07810</name>
</gene>
<reference evidence="4" key="4">
    <citation type="journal article" date="2015" name="G3 (Bethesda)">
        <title>Genome sequences of three phytopathogenic species of the Magnaporthaceae family of fungi.</title>
        <authorList>
            <person name="Okagaki L.H."/>
            <person name="Nunes C.C."/>
            <person name="Sailsbery J."/>
            <person name="Clay B."/>
            <person name="Brown D."/>
            <person name="John T."/>
            <person name="Oh Y."/>
            <person name="Young N."/>
            <person name="Fitzgerald M."/>
            <person name="Haas B.J."/>
            <person name="Zeng Q."/>
            <person name="Young S."/>
            <person name="Adiconis X."/>
            <person name="Fan L."/>
            <person name="Levin J.Z."/>
            <person name="Mitchell T.K."/>
            <person name="Okubara P.A."/>
            <person name="Farman M.L."/>
            <person name="Kohn L.M."/>
            <person name="Birren B."/>
            <person name="Ma L.-J."/>
            <person name="Dean R.A."/>
        </authorList>
    </citation>
    <scope>NUCLEOTIDE SEQUENCE</scope>
    <source>
        <strain evidence="4">ATCC 64411 / 73-15</strain>
    </source>
</reference>
<reference evidence="3" key="2">
    <citation type="submission" date="2010-05" db="EMBL/GenBank/DDBJ databases">
        <title>The Genome Sequence of Magnaporthe poae strain ATCC 64411.</title>
        <authorList>
            <consortium name="The Broad Institute Genome Sequencing Platform"/>
            <consortium name="Broad Institute Genome Sequencing Center for Infectious Disease"/>
            <person name="Ma L.-J."/>
            <person name="Dead R."/>
            <person name="Young S."/>
            <person name="Zeng Q."/>
            <person name="Koehrsen M."/>
            <person name="Alvarado L."/>
            <person name="Berlin A."/>
            <person name="Chapman S.B."/>
            <person name="Chen Z."/>
            <person name="Freedman E."/>
            <person name="Gellesch M."/>
            <person name="Goldberg J."/>
            <person name="Griggs A."/>
            <person name="Gujja S."/>
            <person name="Heilman E.R."/>
            <person name="Heiman D."/>
            <person name="Hepburn T."/>
            <person name="Howarth C."/>
            <person name="Jen D."/>
            <person name="Larson L."/>
            <person name="Mehta T."/>
            <person name="Neiman D."/>
            <person name="Pearson M."/>
            <person name="Roberts A."/>
            <person name="Saif S."/>
            <person name="Shea T."/>
            <person name="Shenoy N."/>
            <person name="Sisk P."/>
            <person name="Stolte C."/>
            <person name="Sykes S."/>
            <person name="Walk T."/>
            <person name="White J."/>
            <person name="Yandava C."/>
            <person name="Haas B."/>
            <person name="Nusbaum C."/>
            <person name="Birren B."/>
        </authorList>
    </citation>
    <scope>NUCLEOTIDE SEQUENCE</scope>
    <source>
        <strain evidence="3">ATCC 64411</strain>
    </source>
</reference>
<evidence type="ECO:0000313" key="4">
    <source>
        <dbReference type="EnsemblFungi" id="MAPG_07810T0"/>
    </source>
</evidence>
<accession>A0A0C4E5N6</accession>
<dbReference type="EnsemblFungi" id="MAPG_07810T0">
    <property type="protein sequence ID" value="MAPG_07810T0"/>
    <property type="gene ID" value="MAPG_07810"/>
</dbReference>
<reference evidence="3" key="3">
    <citation type="submission" date="2011-03" db="EMBL/GenBank/DDBJ databases">
        <title>Annotation of Magnaporthe poae ATCC 64411.</title>
        <authorList>
            <person name="Ma L.-J."/>
            <person name="Dead R."/>
            <person name="Young S.K."/>
            <person name="Zeng Q."/>
            <person name="Gargeya S."/>
            <person name="Fitzgerald M."/>
            <person name="Haas B."/>
            <person name="Abouelleil A."/>
            <person name="Alvarado L."/>
            <person name="Arachchi H.M."/>
            <person name="Berlin A."/>
            <person name="Brown A."/>
            <person name="Chapman S.B."/>
            <person name="Chen Z."/>
            <person name="Dunbar C."/>
            <person name="Freedman E."/>
            <person name="Gearin G."/>
            <person name="Gellesch M."/>
            <person name="Goldberg J."/>
            <person name="Griggs A."/>
            <person name="Gujja S."/>
            <person name="Heiman D."/>
            <person name="Howarth C."/>
            <person name="Larson L."/>
            <person name="Lui A."/>
            <person name="MacDonald P.J.P."/>
            <person name="Mehta T."/>
            <person name="Montmayeur A."/>
            <person name="Murphy C."/>
            <person name="Neiman D."/>
            <person name="Pearson M."/>
            <person name="Priest M."/>
            <person name="Roberts A."/>
            <person name="Saif S."/>
            <person name="Shea T."/>
            <person name="Shenoy N."/>
            <person name="Sisk P."/>
            <person name="Stolte C."/>
            <person name="Sykes S."/>
            <person name="Yandava C."/>
            <person name="Wortman J."/>
            <person name="Nusbaum C."/>
            <person name="Birren B."/>
        </authorList>
    </citation>
    <scope>NUCLEOTIDE SEQUENCE</scope>
    <source>
        <strain evidence="3">ATCC 64411</strain>
    </source>
</reference>
<reference evidence="5" key="1">
    <citation type="submission" date="2010-05" db="EMBL/GenBank/DDBJ databases">
        <title>The genome sequence of Magnaporthe poae strain ATCC 64411.</title>
        <authorList>
            <person name="Ma L.-J."/>
            <person name="Dead R."/>
            <person name="Young S."/>
            <person name="Zeng Q."/>
            <person name="Koehrsen M."/>
            <person name="Alvarado L."/>
            <person name="Berlin A."/>
            <person name="Chapman S.B."/>
            <person name="Chen Z."/>
            <person name="Freedman E."/>
            <person name="Gellesch M."/>
            <person name="Goldberg J."/>
            <person name="Griggs A."/>
            <person name="Gujja S."/>
            <person name="Heilman E.R."/>
            <person name="Heiman D."/>
            <person name="Hepburn T."/>
            <person name="Howarth C."/>
            <person name="Jen D."/>
            <person name="Larson L."/>
            <person name="Mehta T."/>
            <person name="Neiman D."/>
            <person name="Pearson M."/>
            <person name="Roberts A."/>
            <person name="Saif S."/>
            <person name="Shea T."/>
            <person name="Shenoy N."/>
            <person name="Sisk P."/>
            <person name="Stolte C."/>
            <person name="Sykes S."/>
            <person name="Walk T."/>
            <person name="White J."/>
            <person name="Yandava C."/>
            <person name="Haas B."/>
            <person name="Nusbaum C."/>
            <person name="Birren B."/>
        </authorList>
    </citation>
    <scope>NUCLEOTIDE SEQUENCE [LARGE SCALE GENOMIC DNA]</scope>
    <source>
        <strain evidence="5">ATCC 64411 / 73-15</strain>
    </source>
</reference>
<dbReference type="InterPro" id="IPR010730">
    <property type="entry name" value="HET"/>
</dbReference>
<sequence>MTPKLWKKWPKLFGRRRPASPAPSATPSTNARLPDQGNEEHGSKASSTVATKSYALPSPSATAAEIARPAAPQAPPPALPAKSAPKPPSTESTQQPTPVSTDHDINNLCTECSSVFLKALSHYDSLKDMFRDCDGSKLLVHNRLRKRPIPHHGSFHELKEAARAGCHLCSLIEFYCTGYTVDWEFPILLSLDLRDKDDRGYAFHVRTGESQTEIHLALKGTKNPPPQQAKTHYHPDGGIPEAMFDMIRDWLQQCEIEHKECHHNSPGRMPTRLVDVGTLDSSTVRLIEVNNGLHAPYLTLSHCWGQNPKIYRRTSGGNFEVPLEELPRTFRDAITATRRLGFAYLWVDSLCIIQDDEADWEHEAAKMASVYTHGVLNLAASYSANSHGGLMLKRGQVHVTPCCWKHKSTPVSSNNPWGKWMKADQVCWTFDPQSEFVELGTGQHLPLVSRGWVLQEHVLSPRTVHFLPGEIIWECRQLSARESLHHSTGSPAELVARELNVEEAASPEASPVIQNGFKNFLSPGLDEPKSQSRLYRQWYDMIEQYTDKDLTKSEDRLPAIWALAQRFQDVTGNEYCSGLWKEDLLTGLLFRRLPSRIPDCRTSQLSHGPSWSWASIECGVKFQHTASFGQPLASSSADSNCLPKACLQKLFIVPTEPPSSAMGRTCSAWLGMRTFVRSVVGRRLNWNPYPAEKVAEAMGVSTLFCNSEVWRNYERLNKKYESSHRRSGAGISREEWIRQRARSPIHVFKSRLKGTDRYFGWSGTMWLERELWEKREESRGEMDKILESWPFELDFDTKELAKAYEEKAVRCLHVEGGSGLLVEPVAGPNAVSKIYRRIGVYFGLDGNGSDGWEPITVILK</sequence>
<feature type="compositionally biased region" description="Low complexity" evidence="1">
    <location>
        <begin position="22"/>
        <end position="32"/>
    </location>
</feature>
<proteinExistence type="predicted"/>
<evidence type="ECO:0000313" key="3">
    <source>
        <dbReference type="EMBL" id="KLU88827.1"/>
    </source>
</evidence>
<feature type="region of interest" description="Disordered" evidence="1">
    <location>
        <begin position="1"/>
        <end position="102"/>
    </location>
</feature>
<dbReference type="OMA" id="LESTHWD"/>
<evidence type="ECO:0000256" key="1">
    <source>
        <dbReference type="SAM" id="MobiDB-lite"/>
    </source>
</evidence>
<feature type="compositionally biased region" description="Low complexity" evidence="1">
    <location>
        <begin position="80"/>
        <end position="100"/>
    </location>
</feature>
<dbReference type="Proteomes" id="UP000011715">
    <property type="component" value="Unassembled WGS sequence"/>
</dbReference>
<feature type="compositionally biased region" description="Basic residues" evidence="1">
    <location>
        <begin position="1"/>
        <end position="18"/>
    </location>
</feature>
<dbReference type="EMBL" id="GL876972">
    <property type="protein sequence ID" value="KLU88827.1"/>
    <property type="molecule type" value="Genomic_DNA"/>
</dbReference>
<organism evidence="4 5">
    <name type="scientific">Magnaporthiopsis poae (strain ATCC 64411 / 73-15)</name>
    <name type="common">Kentucky bluegrass fungus</name>
    <name type="synonym">Magnaporthe poae</name>
    <dbReference type="NCBI Taxonomy" id="644358"/>
    <lineage>
        <taxon>Eukaryota</taxon>
        <taxon>Fungi</taxon>
        <taxon>Dikarya</taxon>
        <taxon>Ascomycota</taxon>
        <taxon>Pezizomycotina</taxon>
        <taxon>Sordariomycetes</taxon>
        <taxon>Sordariomycetidae</taxon>
        <taxon>Magnaporthales</taxon>
        <taxon>Magnaporthaceae</taxon>
        <taxon>Magnaporthiopsis</taxon>
    </lineage>
</organism>
<dbReference type="VEuPathDB" id="FungiDB:MAPG_07810"/>
<protein>
    <recommendedName>
        <fullName evidence="2">Heterokaryon incompatibility domain-containing protein</fullName>
    </recommendedName>
</protein>
<dbReference type="AlphaFoldDB" id="A0A0C4E5N6"/>
<feature type="compositionally biased region" description="Low complexity" evidence="1">
    <location>
        <begin position="59"/>
        <end position="71"/>
    </location>
</feature>
<dbReference type="EMBL" id="ADBL01001896">
    <property type="status" value="NOT_ANNOTATED_CDS"/>
    <property type="molecule type" value="Genomic_DNA"/>
</dbReference>
<dbReference type="eggNOG" id="ENOG502T32F">
    <property type="taxonomic scope" value="Eukaryota"/>
</dbReference>
<evidence type="ECO:0000259" key="2">
    <source>
        <dbReference type="Pfam" id="PF06985"/>
    </source>
</evidence>
<reference evidence="4" key="5">
    <citation type="submission" date="2015-06" db="UniProtKB">
        <authorList>
            <consortium name="EnsemblFungi"/>
        </authorList>
    </citation>
    <scope>IDENTIFICATION</scope>
    <source>
        <strain evidence="4">ATCC 64411</strain>
    </source>
</reference>
<evidence type="ECO:0000313" key="5">
    <source>
        <dbReference type="Proteomes" id="UP000011715"/>
    </source>
</evidence>
<feature type="domain" description="Heterokaryon incompatibility" evidence="2">
    <location>
        <begin position="297"/>
        <end position="456"/>
    </location>
</feature>
<dbReference type="PANTHER" id="PTHR33112">
    <property type="entry name" value="DOMAIN PROTEIN, PUTATIVE-RELATED"/>
    <property type="match status" value="1"/>
</dbReference>
<dbReference type="Pfam" id="PF06985">
    <property type="entry name" value="HET"/>
    <property type="match status" value="1"/>
</dbReference>
<keyword evidence="5" id="KW-1185">Reference proteome</keyword>
<dbReference type="PANTHER" id="PTHR33112:SF16">
    <property type="entry name" value="HETEROKARYON INCOMPATIBILITY DOMAIN-CONTAINING PROTEIN"/>
    <property type="match status" value="1"/>
</dbReference>
<name>A0A0C4E5N6_MAGP6</name>